<evidence type="ECO:0000313" key="2">
    <source>
        <dbReference type="EMBL" id="QHT66768.1"/>
    </source>
</evidence>
<keyword evidence="3" id="KW-1185">Reference proteome</keyword>
<dbReference type="InterPro" id="IPR010839">
    <property type="entry name" value="AtuA_N"/>
</dbReference>
<dbReference type="Pfam" id="PF07287">
    <property type="entry name" value="AtuA"/>
    <property type="match status" value="1"/>
</dbReference>
<sequence length="440" mass="46483">MKDKLRIGCGAGFSGDRLEPAIILAEKGDLDYLVLECLAERTIALAQKRKLQDISKGYDPLLERRIESLLLILKRNNVRLITNMGAANPIVAAQVICQIASRLGISVRVAAITGDDVFSQLTGEETALETGKPLKASGSLISANAYLGIDALVPALSTDADIIITGRVADPSLFVAPLVHEFGWSQQDYEKLGQGTVIGHLLECAGQLTGGYFADPSKKDVPDFAQLGHPIAEVSPDGTAIFSKVAGTGGLLTTATAKEQLLYEVMDPGQYITPDVVADFTGVYIQGAGVNQIKAWGGSGKQQPSTLKVSVGYAAGFVGEGEISYAGSNALGRAQLAGEVIKQRLKDSFPDLRIDYIGSTSVHRKTFGEHLAPYEVRLRVAGKASTAAQAALIGEEVEALYTNGPAGGGGARKYINEVVGIVSTLIAREKVHPTVTLLHT</sequence>
<proteinExistence type="predicted"/>
<protein>
    <submittedName>
        <fullName evidence="2">DUF1446 domain-containing protein</fullName>
    </submittedName>
</protein>
<feature type="domain" description="Acyclic terpene utilisation N-terminal" evidence="1">
    <location>
        <begin position="5"/>
        <end position="436"/>
    </location>
</feature>
<name>A0A6C0GFK9_9BACT</name>
<gene>
    <name evidence="2" type="ORF">GXP67_08895</name>
</gene>
<dbReference type="EMBL" id="CP048222">
    <property type="protein sequence ID" value="QHT66768.1"/>
    <property type="molecule type" value="Genomic_DNA"/>
</dbReference>
<organism evidence="2 3">
    <name type="scientific">Rhodocytophaga rosea</name>
    <dbReference type="NCBI Taxonomy" id="2704465"/>
    <lineage>
        <taxon>Bacteria</taxon>
        <taxon>Pseudomonadati</taxon>
        <taxon>Bacteroidota</taxon>
        <taxon>Cytophagia</taxon>
        <taxon>Cytophagales</taxon>
        <taxon>Rhodocytophagaceae</taxon>
        <taxon>Rhodocytophaga</taxon>
    </lineage>
</organism>
<dbReference type="Proteomes" id="UP000480178">
    <property type="component" value="Chromosome"/>
</dbReference>
<evidence type="ECO:0000313" key="3">
    <source>
        <dbReference type="Proteomes" id="UP000480178"/>
    </source>
</evidence>
<dbReference type="PANTHER" id="PTHR47472">
    <property type="entry name" value="PROPIONYL-COA CARBOXYLASE"/>
    <property type="match status" value="1"/>
</dbReference>
<dbReference type="AlphaFoldDB" id="A0A6C0GFK9"/>
<reference evidence="2 3" key="1">
    <citation type="submission" date="2020-01" db="EMBL/GenBank/DDBJ databases">
        <authorList>
            <person name="Kim M.K."/>
        </authorList>
    </citation>
    <scope>NUCLEOTIDE SEQUENCE [LARGE SCALE GENOMIC DNA]</scope>
    <source>
        <strain evidence="2 3">172606-1</strain>
    </source>
</reference>
<dbReference type="PANTHER" id="PTHR47472:SF1">
    <property type="entry name" value="DUF1446-DOMAIN-CONTAINING PROTEIN"/>
    <property type="match status" value="1"/>
</dbReference>
<dbReference type="KEGG" id="rhoz:GXP67_08895"/>
<accession>A0A6C0GFK9</accession>
<evidence type="ECO:0000259" key="1">
    <source>
        <dbReference type="Pfam" id="PF07287"/>
    </source>
</evidence>
<dbReference type="RefSeq" id="WP_162442821.1">
    <property type="nucleotide sequence ID" value="NZ_CP048222.1"/>
</dbReference>